<evidence type="ECO:0000313" key="3">
    <source>
        <dbReference type="EMBL" id="AUB36142.1"/>
    </source>
</evidence>
<keyword evidence="4" id="KW-1185">Reference proteome</keyword>
<sequence>MPPELDPSQNLATDTDLSGATETPDQGEADISKLLKALETERENRKKLEAQIKAGTAKEREAQQTLEKYKQIDPERYEKLLKAEQEREESDLIRKKNFEDAKIRYQQETEASRKAATEWQLKFEANVIDTAIKTSFFENGGKRSSFNLEDGGEEVAPVEAILNLIRPRLRLEEGSKVIILSRTGEVELNAEGRPKTLTEKMMEFRKGSMGALFEPQNNASGGGMTPTATQGGQTYKVFSKDQARAGKASIDELASGKAFVQ</sequence>
<dbReference type="Proteomes" id="UP000232003">
    <property type="component" value="Chromosome"/>
</dbReference>
<name>A0A2K8SL21_9NOSO</name>
<gene>
    <name evidence="3" type="ORF">COO91_02043</name>
</gene>
<evidence type="ECO:0000256" key="1">
    <source>
        <dbReference type="SAM" id="Coils"/>
    </source>
</evidence>
<keyword evidence="1" id="KW-0175">Coiled coil</keyword>
<protein>
    <submittedName>
        <fullName evidence="3">Uncharacterized protein</fullName>
    </submittedName>
</protein>
<proteinExistence type="predicted"/>
<accession>A0A2K8SL21</accession>
<reference evidence="3 4" key="1">
    <citation type="submission" date="2017-11" db="EMBL/GenBank/DDBJ databases">
        <title>Complete genome of a free-living desiccation-tolerant cyanobacterium and its photosynthetic adaptation to extreme terrestrial habitat.</title>
        <authorList>
            <person name="Shang J."/>
        </authorList>
    </citation>
    <scope>NUCLEOTIDE SEQUENCE [LARGE SCALE GENOMIC DNA]</scope>
    <source>
        <strain evidence="3 4">CCNUN1</strain>
    </source>
</reference>
<dbReference type="RefSeq" id="WP_100898149.1">
    <property type="nucleotide sequence ID" value="NZ_CAWNNC010000001.1"/>
</dbReference>
<dbReference type="KEGG" id="nfl:COO91_02043"/>
<dbReference type="EMBL" id="CP024785">
    <property type="protein sequence ID" value="AUB36142.1"/>
    <property type="molecule type" value="Genomic_DNA"/>
</dbReference>
<dbReference type="AlphaFoldDB" id="A0A2K8SL21"/>
<organism evidence="3 4">
    <name type="scientific">Nostoc flagelliforme CCNUN1</name>
    <dbReference type="NCBI Taxonomy" id="2038116"/>
    <lineage>
        <taxon>Bacteria</taxon>
        <taxon>Bacillati</taxon>
        <taxon>Cyanobacteriota</taxon>
        <taxon>Cyanophyceae</taxon>
        <taxon>Nostocales</taxon>
        <taxon>Nostocaceae</taxon>
        <taxon>Nostoc</taxon>
    </lineage>
</organism>
<feature type="coiled-coil region" evidence="1">
    <location>
        <begin position="31"/>
        <end position="65"/>
    </location>
</feature>
<evidence type="ECO:0000256" key="2">
    <source>
        <dbReference type="SAM" id="MobiDB-lite"/>
    </source>
</evidence>
<feature type="region of interest" description="Disordered" evidence="2">
    <location>
        <begin position="1"/>
        <end position="29"/>
    </location>
</feature>
<evidence type="ECO:0000313" key="4">
    <source>
        <dbReference type="Proteomes" id="UP000232003"/>
    </source>
</evidence>
<feature type="compositionally biased region" description="Polar residues" evidence="2">
    <location>
        <begin position="7"/>
        <end position="24"/>
    </location>
</feature>